<organism evidence="6 7">
    <name type="scientific">Mytilus edulis</name>
    <name type="common">Blue mussel</name>
    <dbReference type="NCBI Taxonomy" id="6550"/>
    <lineage>
        <taxon>Eukaryota</taxon>
        <taxon>Metazoa</taxon>
        <taxon>Spiralia</taxon>
        <taxon>Lophotrochozoa</taxon>
        <taxon>Mollusca</taxon>
        <taxon>Bivalvia</taxon>
        <taxon>Autobranchia</taxon>
        <taxon>Pteriomorphia</taxon>
        <taxon>Mytilida</taxon>
        <taxon>Mytiloidea</taxon>
        <taxon>Mytilidae</taxon>
        <taxon>Mytilinae</taxon>
        <taxon>Mytilus</taxon>
    </lineage>
</organism>
<dbReference type="CDD" id="cd15517">
    <property type="entry name" value="PHD_TCF19_like"/>
    <property type="match status" value="1"/>
</dbReference>
<keyword evidence="7" id="KW-1185">Reference proteome</keyword>
<feature type="compositionally biased region" description="Polar residues" evidence="4">
    <location>
        <begin position="362"/>
        <end position="387"/>
    </location>
</feature>
<feature type="compositionally biased region" description="Polar residues" evidence="4">
    <location>
        <begin position="505"/>
        <end position="524"/>
    </location>
</feature>
<accession>A0A8S3PXG3</accession>
<feature type="domain" description="Zinc finger PHD-type" evidence="5">
    <location>
        <begin position="271"/>
        <end position="322"/>
    </location>
</feature>
<dbReference type="GO" id="GO:0008270">
    <property type="term" value="F:zinc ion binding"/>
    <property type="evidence" value="ECO:0007669"/>
    <property type="project" value="UniProtKB-KW"/>
</dbReference>
<dbReference type="SUPFAM" id="SSF57903">
    <property type="entry name" value="FYVE/PHD zinc finger"/>
    <property type="match status" value="1"/>
</dbReference>
<evidence type="ECO:0000256" key="4">
    <source>
        <dbReference type="SAM" id="MobiDB-lite"/>
    </source>
</evidence>
<proteinExistence type="predicted"/>
<evidence type="ECO:0000259" key="5">
    <source>
        <dbReference type="SMART" id="SM00249"/>
    </source>
</evidence>
<comment type="caution">
    <text evidence="6">The sequence shown here is derived from an EMBL/GenBank/DDBJ whole genome shotgun (WGS) entry which is preliminary data.</text>
</comment>
<dbReference type="OrthoDB" id="10458957at2759"/>
<dbReference type="AlphaFoldDB" id="A0A8S3PXG3"/>
<sequence>MQVDRTRRSLRIADRNEPNTTQTRIETKQYELNQRRAIRKQLDLCNLMSNIMHINKLGNHIYTMNTSTYKLYSAKIIKYFEELQNEPNHQYRATVTNRTDKKGVTVEHKIQIHTKTATQRKGTLRYCIMLYHTTAKFMVNGRHPHLFLEDHNRITQEIQNDPTYRSLAYRTRQQLEAELSNITENMQSRNETNNGTTDTDEHRQQCQLILNQNLNQSNNQGWIQDNLLNSSIELEQTIDRLDNSLTFAKETNNQDVPTIQQIGTKDDEVWTCPICTMEANRNTIECTSCLNWIHFACEKLKEKEIKQFTENDQLEFICSSCKQLNDNMIDEFILPRSDECTDLEEHTRDMDTNVIPRECHELNSTNEDSGANPTSKSNNERPTSPTTKEQHKECNRRTQHRSSESNIDEKTEIDEDVTILKAVANLQTTAKQKTAKIFDKSPQLESTESKIDENRVINEDETTLKVVANKQTVMKKKAKTTINIQDTTQINILDGTNTTGIQEENRANSSCNQSNPAVDNQAISQQTQKPKKQKKPFKLNDTEQQLAACRAEIAR</sequence>
<keyword evidence="1" id="KW-0479">Metal-binding</keyword>
<feature type="region of interest" description="Disordered" evidence="4">
    <location>
        <begin position="505"/>
        <end position="542"/>
    </location>
</feature>
<dbReference type="InterPro" id="IPR001965">
    <property type="entry name" value="Znf_PHD"/>
</dbReference>
<evidence type="ECO:0000313" key="6">
    <source>
        <dbReference type="EMBL" id="CAG2188732.1"/>
    </source>
</evidence>
<protein>
    <recommendedName>
        <fullName evidence="5">Zinc finger PHD-type domain-containing protein</fullName>
    </recommendedName>
</protein>
<evidence type="ECO:0000256" key="2">
    <source>
        <dbReference type="ARBA" id="ARBA00022771"/>
    </source>
</evidence>
<gene>
    <name evidence="6" type="ORF">MEDL_4128</name>
</gene>
<feature type="region of interest" description="Disordered" evidence="4">
    <location>
        <begin position="362"/>
        <end position="410"/>
    </location>
</feature>
<reference evidence="6" key="1">
    <citation type="submission" date="2021-03" db="EMBL/GenBank/DDBJ databases">
        <authorList>
            <person name="Bekaert M."/>
        </authorList>
    </citation>
    <scope>NUCLEOTIDE SEQUENCE</scope>
</reference>
<dbReference type="InterPro" id="IPR013083">
    <property type="entry name" value="Znf_RING/FYVE/PHD"/>
</dbReference>
<keyword evidence="3" id="KW-0862">Zinc</keyword>
<evidence type="ECO:0000313" key="7">
    <source>
        <dbReference type="Proteomes" id="UP000683360"/>
    </source>
</evidence>
<dbReference type="Proteomes" id="UP000683360">
    <property type="component" value="Unassembled WGS sequence"/>
</dbReference>
<name>A0A8S3PXG3_MYTED</name>
<dbReference type="Gene3D" id="3.30.40.10">
    <property type="entry name" value="Zinc/RING finger domain, C3HC4 (zinc finger)"/>
    <property type="match status" value="1"/>
</dbReference>
<dbReference type="InterPro" id="IPR011011">
    <property type="entry name" value="Znf_FYVE_PHD"/>
</dbReference>
<feature type="compositionally biased region" description="Basic and acidic residues" evidence="4">
    <location>
        <begin position="388"/>
        <end position="410"/>
    </location>
</feature>
<keyword evidence="2" id="KW-0863">Zinc-finger</keyword>
<evidence type="ECO:0000256" key="3">
    <source>
        <dbReference type="ARBA" id="ARBA00022833"/>
    </source>
</evidence>
<dbReference type="SMART" id="SM00249">
    <property type="entry name" value="PHD"/>
    <property type="match status" value="1"/>
</dbReference>
<evidence type="ECO:0000256" key="1">
    <source>
        <dbReference type="ARBA" id="ARBA00022723"/>
    </source>
</evidence>
<dbReference type="EMBL" id="CAJPWZ010000273">
    <property type="protein sequence ID" value="CAG2188732.1"/>
    <property type="molecule type" value="Genomic_DNA"/>
</dbReference>